<evidence type="ECO:0000256" key="1">
    <source>
        <dbReference type="SAM" id="SignalP"/>
    </source>
</evidence>
<reference evidence="2 5" key="2">
    <citation type="submission" date="2018-07" db="EMBL/GenBank/DDBJ databases">
        <title>Genomic Encyclopedia of Archaeal and Bacterial Type Strains, Phase II (KMG-II): from individual species to whole genera.</title>
        <authorList>
            <person name="Goeker M."/>
        </authorList>
    </citation>
    <scope>NUCLEOTIDE SEQUENCE [LARGE SCALE GENOMIC DNA]</scope>
    <source>
        <strain evidence="2 5">JA575</strain>
    </source>
</reference>
<proteinExistence type="predicted"/>
<evidence type="ECO:0000313" key="4">
    <source>
        <dbReference type="Proteomes" id="UP000252631"/>
    </source>
</evidence>
<feature type="signal peptide" evidence="1">
    <location>
        <begin position="1"/>
        <end position="39"/>
    </location>
</feature>
<protein>
    <submittedName>
        <fullName evidence="2 3">Zn-binding protein involved in type VI secretion</fullName>
    </submittedName>
</protein>
<evidence type="ECO:0000313" key="3">
    <source>
        <dbReference type="EMBL" id="SSW88983.1"/>
    </source>
</evidence>
<organism evidence="3 4">
    <name type="scientific">Rhodopseudomonas pentothenatexigens</name>
    <dbReference type="NCBI Taxonomy" id="999699"/>
    <lineage>
        <taxon>Bacteria</taxon>
        <taxon>Pseudomonadati</taxon>
        <taxon>Pseudomonadota</taxon>
        <taxon>Alphaproteobacteria</taxon>
        <taxon>Hyphomicrobiales</taxon>
        <taxon>Nitrobacteraceae</taxon>
        <taxon>Rhodopseudomonas</taxon>
    </lineage>
</organism>
<reference evidence="3 4" key="1">
    <citation type="submission" date="2017-08" db="EMBL/GenBank/DDBJ databases">
        <authorList>
            <person name="de Groot N.N."/>
        </authorList>
    </citation>
    <scope>NUCLEOTIDE SEQUENCE [LARGE SCALE GENOMIC DNA]</scope>
    <source>
        <strain evidence="3 4">JA575</strain>
    </source>
</reference>
<keyword evidence="5" id="KW-1185">Reference proteome</keyword>
<dbReference type="EMBL" id="UFQQ01000001">
    <property type="protein sequence ID" value="SSW88983.1"/>
    <property type="molecule type" value="Genomic_DNA"/>
</dbReference>
<dbReference type="EMBL" id="QRDT01000001">
    <property type="protein sequence ID" value="RED42382.1"/>
    <property type="molecule type" value="Genomic_DNA"/>
</dbReference>
<name>A0A336JJL3_9BRAD</name>
<dbReference type="CDD" id="cd14671">
    <property type="entry name" value="PAAR_like"/>
    <property type="match status" value="1"/>
</dbReference>
<feature type="chain" id="PRO_5016330854" evidence="1">
    <location>
        <begin position="40"/>
        <end position="128"/>
    </location>
</feature>
<dbReference type="RefSeq" id="WP_244601164.1">
    <property type="nucleotide sequence ID" value="NZ_QRDT01000001.1"/>
</dbReference>
<evidence type="ECO:0000313" key="5">
    <source>
        <dbReference type="Proteomes" id="UP000256343"/>
    </source>
</evidence>
<dbReference type="Pfam" id="PF05488">
    <property type="entry name" value="PAAR_motif"/>
    <property type="match status" value="1"/>
</dbReference>
<keyword evidence="1" id="KW-0732">Signal</keyword>
<dbReference type="Proteomes" id="UP000256343">
    <property type="component" value="Unassembled WGS sequence"/>
</dbReference>
<sequence length="128" mass="12277">MTTRSSRTVAGRSDAVPGVRWTPRALALVLALGVGPAFAQAPGSGTPGVVTGGSQDVMVGGKPAARAGDVTTDGAIVQGSSNVFINGKPAAIGGSRTGCGGVVVGSGSGVFINGKPVARSGDPSTGCR</sequence>
<dbReference type="Proteomes" id="UP000252631">
    <property type="component" value="Unassembled WGS sequence"/>
</dbReference>
<accession>A0A336JJL3</accession>
<dbReference type="InterPro" id="IPR008727">
    <property type="entry name" value="PAAR_motif"/>
</dbReference>
<dbReference type="Gene3D" id="2.60.200.60">
    <property type="match status" value="2"/>
</dbReference>
<gene>
    <name evidence="2" type="ORF">BJ125_10199</name>
    <name evidence="3" type="ORF">SAMN05892882_10199</name>
</gene>
<dbReference type="AlphaFoldDB" id="A0A336JJL3"/>
<evidence type="ECO:0000313" key="2">
    <source>
        <dbReference type="EMBL" id="RED42382.1"/>
    </source>
</evidence>